<feature type="domain" description="DUF58" evidence="1">
    <location>
        <begin position="58"/>
        <end position="239"/>
    </location>
</feature>
<reference evidence="2 3" key="1">
    <citation type="journal article" date="2012" name="Stand. Genomic Sci.">
        <title>Complete genome sequence of the melanogenic marine bacterium Marinomonas mediterranea type strain (MMB-1(T)).</title>
        <authorList>
            <person name="Lucas-Elio P."/>
            <person name="Goodwin L."/>
            <person name="Woyke T."/>
            <person name="Pitluck S."/>
            <person name="Nolan M."/>
            <person name="Kyrpides N.C."/>
            <person name="Detter J.C."/>
            <person name="Copeland A."/>
            <person name="Teshima H."/>
            <person name="Bruce D."/>
            <person name="Detter C."/>
            <person name="Tapia R."/>
            <person name="Han S."/>
            <person name="Land M.L."/>
            <person name="Ivanova N."/>
            <person name="Mikhailova N."/>
            <person name="Johnston A.W."/>
            <person name="Sanchez-Amat A."/>
        </authorList>
    </citation>
    <scope>NUCLEOTIDE SEQUENCE [LARGE SCALE GENOMIC DNA]</scope>
    <source>
        <strain evidence="3">ATCC 700492 / JCM 21426 / NBRC 103028 / MMB-1</strain>
    </source>
</reference>
<sequence length="304" mass="35295">MLQRIQRPEQPELNSTSIQELMCLAASLKKQKANRMKSRSEHGEHKVRLKGHGLELKELRAYQPSDEPRHIDWRVSARTGEPHTRVFEEEKEHSHVLITDLSQNAYFGTRDTFISTRYAQLGALIGGRIKHLGDRFGYIYQYGNERHANLTTKNWQRFQTLLVDMSRLEQRTKHTTDEVNILDKTSTKLRSNNIIILTDKVSLSPTDKEYFKRLAKKNQLTWIVIEDSNAAQLPKGTYTFMTSMGKLTRHISPAHENTIDNQYQLNKLRLQKDLISLGVRFLSYDLKESPLSIVNSLLRHGCLR</sequence>
<name>F2JWN5_MARM1</name>
<protein>
    <recommendedName>
        <fullName evidence="1">DUF58 domain-containing protein</fullName>
    </recommendedName>
</protein>
<dbReference type="EMBL" id="CP002583">
    <property type="protein sequence ID" value="ADZ91799.1"/>
    <property type="molecule type" value="Genomic_DNA"/>
</dbReference>
<keyword evidence="3" id="KW-1185">Reference proteome</keyword>
<dbReference type="AlphaFoldDB" id="F2JWN5"/>
<dbReference type="PANTHER" id="PTHR33608">
    <property type="entry name" value="BLL2464 PROTEIN"/>
    <property type="match status" value="1"/>
</dbReference>
<organism evidence="2 3">
    <name type="scientific">Marinomonas mediterranea (strain ATCC 700492 / JCM 21426 / NBRC 103028 / MMB-1)</name>
    <dbReference type="NCBI Taxonomy" id="717774"/>
    <lineage>
        <taxon>Bacteria</taxon>
        <taxon>Pseudomonadati</taxon>
        <taxon>Pseudomonadota</taxon>
        <taxon>Gammaproteobacteria</taxon>
        <taxon>Oceanospirillales</taxon>
        <taxon>Oceanospirillaceae</taxon>
        <taxon>Marinomonas</taxon>
    </lineage>
</organism>
<accession>F2JWN5</accession>
<dbReference type="RefSeq" id="WP_013661703.1">
    <property type="nucleotide sequence ID" value="NC_015276.1"/>
</dbReference>
<dbReference type="eggNOG" id="COG1721">
    <property type="taxonomic scope" value="Bacteria"/>
</dbReference>
<dbReference type="Pfam" id="PF01882">
    <property type="entry name" value="DUF58"/>
    <property type="match status" value="1"/>
</dbReference>
<gene>
    <name evidence="2" type="ordered locus">Marme_2567</name>
</gene>
<evidence type="ECO:0000259" key="1">
    <source>
        <dbReference type="Pfam" id="PF01882"/>
    </source>
</evidence>
<dbReference type="PANTHER" id="PTHR33608:SF12">
    <property type="entry name" value="DUF58 DOMAIN-CONTAINING PROTEIN"/>
    <property type="match status" value="1"/>
</dbReference>
<dbReference type="OrthoDB" id="9812729at2"/>
<dbReference type="STRING" id="717774.Marme_2567"/>
<proteinExistence type="predicted"/>
<evidence type="ECO:0000313" key="3">
    <source>
        <dbReference type="Proteomes" id="UP000001062"/>
    </source>
</evidence>
<dbReference type="Proteomes" id="UP000001062">
    <property type="component" value="Chromosome"/>
</dbReference>
<dbReference type="PATRIC" id="fig|717774.3.peg.2652"/>
<evidence type="ECO:0000313" key="2">
    <source>
        <dbReference type="EMBL" id="ADZ91799.1"/>
    </source>
</evidence>
<dbReference type="InterPro" id="IPR002881">
    <property type="entry name" value="DUF58"/>
</dbReference>
<dbReference type="KEGG" id="mme:Marme_2567"/>
<dbReference type="HOGENOM" id="CLU_054927_1_0_6"/>